<evidence type="ECO:0000313" key="12">
    <source>
        <dbReference type="Proteomes" id="UP001369815"/>
    </source>
</evidence>
<keyword evidence="12" id="KW-1185">Reference proteome</keyword>
<keyword evidence="5" id="KW-0949">S-adenosyl-L-methionine</keyword>
<feature type="compositionally biased region" description="Basic and acidic residues" evidence="9">
    <location>
        <begin position="391"/>
        <end position="406"/>
    </location>
</feature>
<feature type="region of interest" description="Disordered" evidence="9">
    <location>
        <begin position="1"/>
        <end position="118"/>
    </location>
</feature>
<evidence type="ECO:0000256" key="5">
    <source>
        <dbReference type="ARBA" id="ARBA00022691"/>
    </source>
</evidence>
<evidence type="ECO:0000256" key="7">
    <source>
        <dbReference type="ARBA" id="ARBA00032166"/>
    </source>
</evidence>
<dbReference type="PROSITE" id="PS51675">
    <property type="entry name" value="SAM_MT_TRM10"/>
    <property type="match status" value="1"/>
</dbReference>
<dbReference type="InterPro" id="IPR038459">
    <property type="entry name" value="MT_TRM10-typ_sf"/>
</dbReference>
<evidence type="ECO:0000256" key="4">
    <source>
        <dbReference type="ARBA" id="ARBA00022679"/>
    </source>
</evidence>
<organism evidence="11 12">
    <name type="scientific">Daldinia eschscholtzii</name>
    <dbReference type="NCBI Taxonomy" id="292717"/>
    <lineage>
        <taxon>Eukaryota</taxon>
        <taxon>Fungi</taxon>
        <taxon>Dikarya</taxon>
        <taxon>Ascomycota</taxon>
        <taxon>Pezizomycotina</taxon>
        <taxon>Sordariomycetes</taxon>
        <taxon>Xylariomycetidae</taxon>
        <taxon>Xylariales</taxon>
        <taxon>Hypoxylaceae</taxon>
        <taxon>Daldinia</taxon>
    </lineage>
</organism>
<protein>
    <recommendedName>
        <fullName evidence="2">tRNA (guanine(9)-N1)-methyltransferase</fullName>
        <ecNumber evidence="1">2.1.1.221</ecNumber>
    </recommendedName>
    <alternativeName>
        <fullName evidence="7">tRNA methyltransferase 10</fullName>
    </alternativeName>
    <alternativeName>
        <fullName evidence="6">tRNA(m1G9)-methyltransferase</fullName>
    </alternativeName>
</protein>
<comment type="caution">
    <text evidence="11">The sequence shown here is derived from an EMBL/GenBank/DDBJ whole genome shotgun (WGS) entry which is preliminary data.</text>
</comment>
<feature type="domain" description="SAM-dependent MTase TRM10-type" evidence="10">
    <location>
        <begin position="137"/>
        <end position="382"/>
    </location>
</feature>
<dbReference type="PANTHER" id="PTHR13563">
    <property type="entry name" value="TRNA (GUANINE-9-) METHYLTRANSFERASE"/>
    <property type="match status" value="1"/>
</dbReference>
<evidence type="ECO:0000256" key="9">
    <source>
        <dbReference type="SAM" id="MobiDB-lite"/>
    </source>
</evidence>
<feature type="compositionally biased region" description="Basic and acidic residues" evidence="9">
    <location>
        <begin position="108"/>
        <end position="118"/>
    </location>
</feature>
<dbReference type="CDD" id="cd18089">
    <property type="entry name" value="SPOUT_Trm10-like"/>
    <property type="match status" value="1"/>
</dbReference>
<evidence type="ECO:0000256" key="8">
    <source>
        <dbReference type="ARBA" id="ARBA00048434"/>
    </source>
</evidence>
<gene>
    <name evidence="11" type="ORF">Daesc_005885</name>
</gene>
<name>A0AAX6MLN7_9PEZI</name>
<accession>A0AAX6MLN7</accession>
<dbReference type="EMBL" id="JBANMG010000005">
    <property type="protein sequence ID" value="KAK6953580.1"/>
    <property type="molecule type" value="Genomic_DNA"/>
</dbReference>
<proteinExistence type="predicted"/>
<dbReference type="GO" id="GO:0052905">
    <property type="term" value="F:tRNA (guanosine(9)-N1)-methyltransferase activity"/>
    <property type="evidence" value="ECO:0007669"/>
    <property type="project" value="UniProtKB-EC"/>
</dbReference>
<reference evidence="11 12" key="1">
    <citation type="journal article" date="2024" name="Front Chem Biol">
        <title>Unveiling the potential of Daldinia eschscholtzii MFLUCC 19-0629 through bioactivity and bioinformatics studies for enhanced sustainable agriculture production.</title>
        <authorList>
            <person name="Brooks S."/>
            <person name="Weaver J.A."/>
            <person name="Klomchit A."/>
            <person name="Alharthi S.A."/>
            <person name="Onlamun T."/>
            <person name="Nurani R."/>
            <person name="Vong T.K."/>
            <person name="Alberti F."/>
            <person name="Greco C."/>
        </authorList>
    </citation>
    <scope>NUCLEOTIDE SEQUENCE [LARGE SCALE GENOMIC DNA]</scope>
    <source>
        <strain evidence="11">MFLUCC 19-0629</strain>
    </source>
</reference>
<feature type="compositionally biased region" description="Basic and acidic residues" evidence="9">
    <location>
        <begin position="90"/>
        <end position="100"/>
    </location>
</feature>
<evidence type="ECO:0000256" key="1">
    <source>
        <dbReference type="ARBA" id="ARBA00012797"/>
    </source>
</evidence>
<dbReference type="AlphaFoldDB" id="A0AAX6MLN7"/>
<feature type="compositionally biased region" description="Polar residues" evidence="9">
    <location>
        <begin position="13"/>
        <end position="25"/>
    </location>
</feature>
<keyword evidence="3" id="KW-0489">Methyltransferase</keyword>
<dbReference type="InterPro" id="IPR028564">
    <property type="entry name" value="MT_TRM10-typ"/>
</dbReference>
<evidence type="ECO:0000256" key="2">
    <source>
        <dbReference type="ARBA" id="ARBA00020451"/>
    </source>
</evidence>
<dbReference type="Proteomes" id="UP001369815">
    <property type="component" value="Unassembled WGS sequence"/>
</dbReference>
<feature type="region of interest" description="Disordered" evidence="9">
    <location>
        <begin position="257"/>
        <end position="278"/>
    </location>
</feature>
<comment type="catalytic activity">
    <reaction evidence="8">
        <text>guanosine(9) in tRNA + S-adenosyl-L-methionine = N(1)-methylguanosine(9) in tRNA + S-adenosyl-L-homocysteine + H(+)</text>
        <dbReference type="Rhea" id="RHEA:43156"/>
        <dbReference type="Rhea" id="RHEA-COMP:10367"/>
        <dbReference type="Rhea" id="RHEA-COMP:10368"/>
        <dbReference type="ChEBI" id="CHEBI:15378"/>
        <dbReference type="ChEBI" id="CHEBI:57856"/>
        <dbReference type="ChEBI" id="CHEBI:59789"/>
        <dbReference type="ChEBI" id="CHEBI:73542"/>
        <dbReference type="ChEBI" id="CHEBI:74269"/>
        <dbReference type="EC" id="2.1.1.221"/>
    </reaction>
</comment>
<dbReference type="GO" id="GO:0005634">
    <property type="term" value="C:nucleus"/>
    <property type="evidence" value="ECO:0007669"/>
    <property type="project" value="TreeGrafter"/>
</dbReference>
<feature type="region of interest" description="Disordered" evidence="9">
    <location>
        <begin position="381"/>
        <end position="454"/>
    </location>
</feature>
<dbReference type="EC" id="2.1.1.221" evidence="1"/>
<dbReference type="GO" id="GO:0002939">
    <property type="term" value="P:tRNA N1-guanine methylation"/>
    <property type="evidence" value="ECO:0007669"/>
    <property type="project" value="TreeGrafter"/>
</dbReference>
<evidence type="ECO:0000256" key="3">
    <source>
        <dbReference type="ARBA" id="ARBA00022603"/>
    </source>
</evidence>
<sequence length="454" mass="50746">MADTTEPAMAVDNGNSDVQPQESLDVTTEVQSSTVTTANDSEKRGVKRPSPEDDIEEEGGRDDGRPNETINGTDAPKLSKNQQRKLKRQKMWEEKKQEKKILRKEKRHEKQEKKRLEREAEIAAAAAEGREPVFQESSRKQPKSSTKVPISVIFDCQFEKYMMGKELPSLSNQITRCYSDNRNAQYPVHMFISSYGGQMKERHETILQNQFKGWKNVHFIEGDFIEAAAKAKEIMAGPSGGTVIDLLSQGKERDSISFSGANQDSKKKQKTAPVAEPEADDVDKSIVYLTADSPYTLDRLEPNTCYVIGGIIDKNREKGLCYKIARSKNVRTAKLPIGQYMVMQSRHILATNHVMEIILQWLETGDWGTAFMNVIPMRKGGKLKEDEDTPDAGHEEPEVAPEKGQEPQDPVQVEGDNAEDGLEKNALGQQRWSAPPIEEEAKAEAEAPVGTALS</sequence>
<evidence type="ECO:0000313" key="11">
    <source>
        <dbReference type="EMBL" id="KAK6953580.1"/>
    </source>
</evidence>
<dbReference type="InterPro" id="IPR007356">
    <property type="entry name" value="tRNA_m1G_MeTrfase_euk"/>
</dbReference>
<dbReference type="GO" id="GO:0000049">
    <property type="term" value="F:tRNA binding"/>
    <property type="evidence" value="ECO:0007669"/>
    <property type="project" value="TreeGrafter"/>
</dbReference>
<dbReference type="Gene3D" id="3.40.1280.30">
    <property type="match status" value="1"/>
</dbReference>
<evidence type="ECO:0000259" key="10">
    <source>
        <dbReference type="PROSITE" id="PS51675"/>
    </source>
</evidence>
<evidence type="ECO:0000256" key="6">
    <source>
        <dbReference type="ARBA" id="ARBA00031792"/>
    </source>
</evidence>
<feature type="compositionally biased region" description="Low complexity" evidence="9">
    <location>
        <begin position="26"/>
        <end position="37"/>
    </location>
</feature>
<dbReference type="PANTHER" id="PTHR13563:SF13">
    <property type="entry name" value="TRNA METHYLTRANSFERASE 10 HOMOLOG A"/>
    <property type="match status" value="1"/>
</dbReference>
<keyword evidence="4" id="KW-0808">Transferase</keyword>